<dbReference type="InterPro" id="IPR002478">
    <property type="entry name" value="PUA"/>
</dbReference>
<dbReference type="InterPro" id="IPR004521">
    <property type="entry name" value="Uncharacterised_CHP00451"/>
</dbReference>
<reference evidence="2 3" key="1">
    <citation type="journal article" date="2016" name="Nat. Microbiol.">
        <title>Genomic inference of the metabolism of cosmopolitan subsurface Archaea, Hadesarchaea.</title>
        <authorList>
            <person name="Baker B.J."/>
            <person name="Saw J.H."/>
            <person name="Lind A.E."/>
            <person name="Lazar C.S."/>
            <person name="Hinrichs K.-U."/>
            <person name="Teske A.P."/>
            <person name="Ettema T.J."/>
        </authorList>
    </citation>
    <scope>NUCLEOTIDE SEQUENCE [LARGE SCALE GENOMIC DNA]</scope>
</reference>
<dbReference type="STRING" id="1776334.APZ16_00960"/>
<name>A0A147JW34_HADYE</name>
<dbReference type="Pfam" id="PF01472">
    <property type="entry name" value="PUA"/>
    <property type="match status" value="1"/>
</dbReference>
<dbReference type="EMBL" id="LQMQ01000036">
    <property type="protein sequence ID" value="KUO40718.1"/>
    <property type="molecule type" value="Genomic_DNA"/>
</dbReference>
<dbReference type="Gene3D" id="2.30.130.10">
    <property type="entry name" value="PUA domain"/>
    <property type="match status" value="1"/>
</dbReference>
<dbReference type="CDD" id="cd21154">
    <property type="entry name" value="PUA_MJ1432-like"/>
    <property type="match status" value="1"/>
</dbReference>
<dbReference type="GO" id="GO:0003723">
    <property type="term" value="F:RNA binding"/>
    <property type="evidence" value="ECO:0007669"/>
    <property type="project" value="InterPro"/>
</dbReference>
<proteinExistence type="predicted"/>
<protein>
    <recommendedName>
        <fullName evidence="1">PUA domain-containing protein</fullName>
    </recommendedName>
</protein>
<dbReference type="NCBIfam" id="NF011153">
    <property type="entry name" value="PRK14560.1-4"/>
    <property type="match status" value="1"/>
</dbReference>
<dbReference type="InterPro" id="IPR022430">
    <property type="entry name" value="CHP03684"/>
</dbReference>
<organism evidence="2 3">
    <name type="scientific">Hadarchaeum yellowstonense</name>
    <dbReference type="NCBI Taxonomy" id="1776334"/>
    <lineage>
        <taxon>Archaea</taxon>
        <taxon>Methanobacteriati</taxon>
        <taxon>Candidatus Hadarchaeota</taxon>
        <taxon>Candidatus Hadarchaeia</taxon>
        <taxon>Candidatus Hadarchaeales</taxon>
        <taxon>Candidatus Hadarchaeaceae</taxon>
        <taxon>Candidatus Hadarchaeum</taxon>
    </lineage>
</organism>
<feature type="domain" description="PUA" evidence="1">
    <location>
        <begin position="77"/>
        <end position="151"/>
    </location>
</feature>
<dbReference type="Gene3D" id="3.10.450.120">
    <property type="entry name" value="Pre-PUA domain, domain 1"/>
    <property type="match status" value="1"/>
</dbReference>
<dbReference type="InterPro" id="IPR016437">
    <property type="entry name" value="MCT-1/Tma20"/>
</dbReference>
<sequence length="161" mass="17538">MPAKRRYRLRKDELKNLVREVGDRFGGAVAGTLGKEVEIQESEEGIDLIISGGRMLFFRKNGLLFPTLKMVDLIQLKRVAVDMGAVPHVVNGADVMSPGIVSADPEIKAGDVVVVVDERHGKPLAIGLALLDGSAMRAPKGKAVKNIHHVGDEIWRLLEAR</sequence>
<dbReference type="PANTHER" id="PTHR22798:SF0">
    <property type="entry name" value="MALIGNANT T-CELL-AMPLIFIED SEQUENCE 1"/>
    <property type="match status" value="1"/>
</dbReference>
<dbReference type="NCBIfam" id="TIGR03684">
    <property type="entry name" value="arCOG00985"/>
    <property type="match status" value="1"/>
</dbReference>
<dbReference type="InterPro" id="IPR036974">
    <property type="entry name" value="PUA_sf"/>
</dbReference>
<dbReference type="InterPro" id="IPR015947">
    <property type="entry name" value="PUA-like_sf"/>
</dbReference>
<gene>
    <name evidence="2" type="ORF">APZ16_00960</name>
</gene>
<dbReference type="GO" id="GO:0001731">
    <property type="term" value="P:formation of translation preinitiation complex"/>
    <property type="evidence" value="ECO:0007669"/>
    <property type="project" value="TreeGrafter"/>
</dbReference>
<evidence type="ECO:0000259" key="1">
    <source>
        <dbReference type="SMART" id="SM00359"/>
    </source>
</evidence>
<dbReference type="NCBIfam" id="TIGR00451">
    <property type="entry name" value="unchar_dom_2"/>
    <property type="match status" value="1"/>
</dbReference>
<dbReference type="AlphaFoldDB" id="A0A147JW34"/>
<evidence type="ECO:0000313" key="3">
    <source>
        <dbReference type="Proteomes" id="UP000074294"/>
    </source>
</evidence>
<evidence type="ECO:0000313" key="2">
    <source>
        <dbReference type="EMBL" id="KUO40718.1"/>
    </source>
</evidence>
<dbReference type="PIRSF" id="PIRSF005067">
    <property type="entry name" value="Tma_RNA-bind_prd"/>
    <property type="match status" value="1"/>
</dbReference>
<dbReference type="PROSITE" id="PS50890">
    <property type="entry name" value="PUA"/>
    <property type="match status" value="1"/>
</dbReference>
<dbReference type="PANTHER" id="PTHR22798">
    <property type="entry name" value="MCT-1 PROTEIN"/>
    <property type="match status" value="1"/>
</dbReference>
<comment type="caution">
    <text evidence="2">The sequence shown here is derived from an EMBL/GenBank/DDBJ whole genome shotgun (WGS) entry which is preliminary data.</text>
</comment>
<accession>A0A147JW34</accession>
<dbReference type="SMART" id="SM00359">
    <property type="entry name" value="PUA"/>
    <property type="match status" value="1"/>
</dbReference>
<dbReference type="Proteomes" id="UP000074294">
    <property type="component" value="Unassembled WGS sequence"/>
</dbReference>
<dbReference type="SUPFAM" id="SSF88697">
    <property type="entry name" value="PUA domain-like"/>
    <property type="match status" value="1"/>
</dbReference>